<evidence type="ECO:0000313" key="1">
    <source>
        <dbReference type="EMBL" id="GHO98373.1"/>
    </source>
</evidence>
<name>A0A8J3IQI2_9CHLR</name>
<dbReference type="EMBL" id="BNJK01000002">
    <property type="protein sequence ID" value="GHO98373.1"/>
    <property type="molecule type" value="Genomic_DNA"/>
</dbReference>
<sequence length="388" mass="43883">MSHLAKALQKYYTRENGKIAFTNKQSLNQLAFALWEMLGYQKIDASVLSRVLKGERLFTFDQLHAFCEILKIQSEEKALLSEELQKDYVTKKGGTVQDFLSSAINDKLAMIENLVKETFFLLFTGKGAHLGHLLSLTDDYIQQLYTASLLDMQADKLQELHGLQLYLTGRYKACIGLPSTVIPEMSKVTQQIMAINKTVKDSKLEAYANVLLSDAYYIAGGYTADENKRAFYSQAIQYGKRAWSLLEDSNPFKLLALRDIAASTIYLGDELMFSALQKTANEILERQPSNTANHVYALQLCGTLDRGSAYFKFPVQLAMREKGRRHFGKGLNGFSSFEVSDIREMIETLSLLKSKDKAYMKSLATKGFILAEESNAVRYINYFNKVLI</sequence>
<accession>A0A8J3IQI2</accession>
<keyword evidence="2" id="KW-1185">Reference proteome</keyword>
<protein>
    <submittedName>
        <fullName evidence="1">Uncharacterized protein</fullName>
    </submittedName>
</protein>
<dbReference type="RefSeq" id="WP_220209127.1">
    <property type="nucleotide sequence ID" value="NZ_BNJK01000002.1"/>
</dbReference>
<reference evidence="1" key="1">
    <citation type="submission" date="2020-10" db="EMBL/GenBank/DDBJ databases">
        <title>Taxonomic study of unclassified bacteria belonging to the class Ktedonobacteria.</title>
        <authorList>
            <person name="Yabe S."/>
            <person name="Wang C.M."/>
            <person name="Zheng Y."/>
            <person name="Sakai Y."/>
            <person name="Cavaletti L."/>
            <person name="Monciardini P."/>
            <person name="Donadio S."/>
        </authorList>
    </citation>
    <scope>NUCLEOTIDE SEQUENCE</scope>
    <source>
        <strain evidence="1">ID150040</strain>
    </source>
</reference>
<comment type="caution">
    <text evidence="1">The sequence shown here is derived from an EMBL/GenBank/DDBJ whole genome shotgun (WGS) entry which is preliminary data.</text>
</comment>
<organism evidence="1 2">
    <name type="scientific">Reticulibacter mediterranei</name>
    <dbReference type="NCBI Taxonomy" id="2778369"/>
    <lineage>
        <taxon>Bacteria</taxon>
        <taxon>Bacillati</taxon>
        <taxon>Chloroflexota</taxon>
        <taxon>Ktedonobacteria</taxon>
        <taxon>Ktedonobacterales</taxon>
        <taxon>Reticulibacteraceae</taxon>
        <taxon>Reticulibacter</taxon>
    </lineage>
</organism>
<dbReference type="AlphaFoldDB" id="A0A8J3IQI2"/>
<evidence type="ECO:0000313" key="2">
    <source>
        <dbReference type="Proteomes" id="UP000597444"/>
    </source>
</evidence>
<dbReference type="Proteomes" id="UP000597444">
    <property type="component" value="Unassembled WGS sequence"/>
</dbReference>
<gene>
    <name evidence="1" type="ORF">KSF_084210</name>
</gene>
<proteinExistence type="predicted"/>